<dbReference type="SMART" id="SM00256">
    <property type="entry name" value="FBOX"/>
    <property type="match status" value="1"/>
</dbReference>
<dbReference type="PANTHER" id="PTHR31672:SF13">
    <property type="entry name" value="F-BOX PROTEIN CPR30-LIKE"/>
    <property type="match status" value="1"/>
</dbReference>
<dbReference type="SUPFAM" id="SSF69322">
    <property type="entry name" value="Tricorn protease domain 2"/>
    <property type="match status" value="1"/>
</dbReference>
<dbReference type="SUPFAM" id="SSF81383">
    <property type="entry name" value="F-box domain"/>
    <property type="match status" value="1"/>
</dbReference>
<dbReference type="InterPro" id="IPR006527">
    <property type="entry name" value="F-box-assoc_dom_typ1"/>
</dbReference>
<dbReference type="InterPro" id="IPR036047">
    <property type="entry name" value="F-box-like_dom_sf"/>
</dbReference>
<protein>
    <submittedName>
        <fullName evidence="2">F-box domain-containing protein</fullName>
    </submittedName>
</protein>
<dbReference type="InterPro" id="IPR017451">
    <property type="entry name" value="F-box-assoc_interact_dom"/>
</dbReference>
<evidence type="ECO:0000259" key="1">
    <source>
        <dbReference type="SMART" id="SM00256"/>
    </source>
</evidence>
<proteinExistence type="predicted"/>
<evidence type="ECO:0000313" key="3">
    <source>
        <dbReference type="Proteomes" id="UP001237642"/>
    </source>
</evidence>
<dbReference type="NCBIfam" id="TIGR01640">
    <property type="entry name" value="F_box_assoc_1"/>
    <property type="match status" value="1"/>
</dbReference>
<reference evidence="2" key="2">
    <citation type="submission" date="2023-05" db="EMBL/GenBank/DDBJ databases">
        <authorList>
            <person name="Schelkunov M.I."/>
        </authorList>
    </citation>
    <scope>NUCLEOTIDE SEQUENCE</scope>
    <source>
        <strain evidence="2">Hsosn_3</strain>
        <tissue evidence="2">Leaf</tissue>
    </source>
</reference>
<feature type="domain" description="F-box" evidence="1">
    <location>
        <begin position="18"/>
        <end position="58"/>
    </location>
</feature>
<dbReference type="Pfam" id="PF07734">
    <property type="entry name" value="FBA_1"/>
    <property type="match status" value="1"/>
</dbReference>
<gene>
    <name evidence="2" type="ORF">POM88_026771</name>
</gene>
<dbReference type="Proteomes" id="UP001237642">
    <property type="component" value="Unassembled WGS sequence"/>
</dbReference>
<dbReference type="Pfam" id="PF00646">
    <property type="entry name" value="F-box"/>
    <property type="match status" value="1"/>
</dbReference>
<accession>A0AAD8MPA3</accession>
<dbReference type="EMBL" id="JAUIZM010000006">
    <property type="protein sequence ID" value="KAK1380027.1"/>
    <property type="molecule type" value="Genomic_DNA"/>
</dbReference>
<dbReference type="InterPro" id="IPR050796">
    <property type="entry name" value="SCF_F-box_component"/>
</dbReference>
<reference evidence="2" key="1">
    <citation type="submission" date="2023-02" db="EMBL/GenBank/DDBJ databases">
        <title>Genome of toxic invasive species Heracleum sosnowskyi carries increased number of genes despite the absence of recent whole-genome duplications.</title>
        <authorList>
            <person name="Schelkunov M."/>
            <person name="Shtratnikova V."/>
            <person name="Makarenko M."/>
            <person name="Klepikova A."/>
            <person name="Omelchenko D."/>
            <person name="Novikova G."/>
            <person name="Obukhova E."/>
            <person name="Bogdanov V."/>
            <person name="Penin A."/>
            <person name="Logacheva M."/>
        </authorList>
    </citation>
    <scope>NUCLEOTIDE SEQUENCE</scope>
    <source>
        <strain evidence="2">Hsosn_3</strain>
        <tissue evidence="2">Leaf</tissue>
    </source>
</reference>
<dbReference type="InterPro" id="IPR001810">
    <property type="entry name" value="F-box_dom"/>
</dbReference>
<organism evidence="2 3">
    <name type="scientific">Heracleum sosnowskyi</name>
    <dbReference type="NCBI Taxonomy" id="360622"/>
    <lineage>
        <taxon>Eukaryota</taxon>
        <taxon>Viridiplantae</taxon>
        <taxon>Streptophyta</taxon>
        <taxon>Embryophyta</taxon>
        <taxon>Tracheophyta</taxon>
        <taxon>Spermatophyta</taxon>
        <taxon>Magnoliopsida</taxon>
        <taxon>eudicotyledons</taxon>
        <taxon>Gunneridae</taxon>
        <taxon>Pentapetalae</taxon>
        <taxon>asterids</taxon>
        <taxon>campanulids</taxon>
        <taxon>Apiales</taxon>
        <taxon>Apiaceae</taxon>
        <taxon>Apioideae</taxon>
        <taxon>apioid superclade</taxon>
        <taxon>Tordylieae</taxon>
        <taxon>Tordyliinae</taxon>
        <taxon>Heracleum</taxon>
    </lineage>
</organism>
<dbReference type="AlphaFoldDB" id="A0AAD8MPA3"/>
<keyword evidence="3" id="KW-1185">Reference proteome</keyword>
<name>A0AAD8MPA3_9APIA</name>
<comment type="caution">
    <text evidence="2">The sequence shown here is derived from an EMBL/GenBank/DDBJ whole genome shotgun (WGS) entry which is preliminary data.</text>
</comment>
<dbReference type="Gene3D" id="1.20.1280.50">
    <property type="match status" value="1"/>
</dbReference>
<evidence type="ECO:0000313" key="2">
    <source>
        <dbReference type="EMBL" id="KAK1380027.1"/>
    </source>
</evidence>
<sequence length="406" mass="46323">MNETKERNRSWEMVMSSFTDDLWIEIFLRLPIKSLLQLKSVSISWFSIISSHRFAKSHLAATTKDDEILIVHVGDSEDNNDGSFSLFHLSSGHILKNLKFPYSQGEYPFDRITSKLIGSDCGIVCVSVDVTYWRAVKKELDIYLWNPATKHSKLIPPYTIPDNNLTFNILGFGIDHIALDFKVVRVVSSNFSIRPFGVEVYSSNRNDWRKIEPKRIENPNCTNKFDVCFHGFLFATGSHGGMIAFDLNKEVFICDIKLPVSPFDGYHGFDATRIRVFKDSIAFISYQYRDKINLWTLDDEACFRGSGVEASWTKMLSIDVGVRLKCVKGLFNNVQFLLNCKVGVHFMYNSDKKVTTSLHSPPDLLHGEVLSYTESLFSLVGSKRVKWIASSSRLQDSLDFQAELDE</sequence>
<dbReference type="PANTHER" id="PTHR31672">
    <property type="entry name" value="BNACNNG10540D PROTEIN"/>
    <property type="match status" value="1"/>
</dbReference>